<dbReference type="WBParaSite" id="PSAMB.scaffold2301size24046.g17286.t1">
    <property type="protein sequence ID" value="PSAMB.scaffold2301size24046.g17286.t1"/>
    <property type="gene ID" value="PSAMB.scaffold2301size24046.g17286"/>
</dbReference>
<evidence type="ECO:0000313" key="2">
    <source>
        <dbReference type="Proteomes" id="UP000887566"/>
    </source>
</evidence>
<dbReference type="AlphaFoldDB" id="A0A914VPZ5"/>
<feature type="region of interest" description="Disordered" evidence="1">
    <location>
        <begin position="27"/>
        <end position="60"/>
    </location>
</feature>
<dbReference type="Proteomes" id="UP000887566">
    <property type="component" value="Unplaced"/>
</dbReference>
<sequence>MMTVRRFFKLYNVVVYRISANPMMSFRELDPAPPSRASPRIGGRAIDGGGGGGGTKDAEDPADFTAVAFEFRRQPQTT</sequence>
<reference evidence="3" key="1">
    <citation type="submission" date="2022-11" db="UniProtKB">
        <authorList>
            <consortium name="WormBaseParasite"/>
        </authorList>
    </citation>
    <scope>IDENTIFICATION</scope>
</reference>
<keyword evidence="2" id="KW-1185">Reference proteome</keyword>
<organism evidence="2 3">
    <name type="scientific">Plectus sambesii</name>
    <dbReference type="NCBI Taxonomy" id="2011161"/>
    <lineage>
        <taxon>Eukaryota</taxon>
        <taxon>Metazoa</taxon>
        <taxon>Ecdysozoa</taxon>
        <taxon>Nematoda</taxon>
        <taxon>Chromadorea</taxon>
        <taxon>Plectida</taxon>
        <taxon>Plectina</taxon>
        <taxon>Plectoidea</taxon>
        <taxon>Plectidae</taxon>
        <taxon>Plectus</taxon>
    </lineage>
</organism>
<proteinExistence type="predicted"/>
<feature type="compositionally biased region" description="Gly residues" evidence="1">
    <location>
        <begin position="45"/>
        <end position="55"/>
    </location>
</feature>
<protein>
    <submittedName>
        <fullName evidence="3">Uncharacterized protein</fullName>
    </submittedName>
</protein>
<evidence type="ECO:0000256" key="1">
    <source>
        <dbReference type="SAM" id="MobiDB-lite"/>
    </source>
</evidence>
<evidence type="ECO:0000313" key="3">
    <source>
        <dbReference type="WBParaSite" id="PSAMB.scaffold2301size24046.g17286.t1"/>
    </source>
</evidence>
<accession>A0A914VPZ5</accession>
<name>A0A914VPZ5_9BILA</name>